<sequence length="173" mass="18875">MSGSNQNAAGPSKDQKGRGANPNMRTLFLNPERVPALLPKWSKELGKTLDKLVVEYQEDGVTVFLYGKAGTPFQKTDEDEIPVSMSVAEFSAIKSSENKPSGEDAKFAFRNKFEIRLNTEFPKNVDLGDGSEAALRKAVEALPFSQRRVMLMSNKQFKAAYPNGFAAGANPAA</sequence>
<name>A0A8T9JJ17_9VIRU</name>
<feature type="region of interest" description="Disordered" evidence="1">
    <location>
        <begin position="1"/>
        <end position="25"/>
    </location>
</feature>
<dbReference type="Proteomes" id="UP001253831">
    <property type="component" value="Genome"/>
</dbReference>
<protein>
    <submittedName>
        <fullName evidence="2">Uncharacterized protein</fullName>
    </submittedName>
</protein>
<evidence type="ECO:0000313" key="2">
    <source>
        <dbReference type="EMBL" id="UOK20177.1"/>
    </source>
</evidence>
<dbReference type="EMBL" id="OM837805">
    <property type="protein sequence ID" value="UOK20177.1"/>
    <property type="molecule type" value="Genomic_RNA"/>
</dbReference>
<organism evidence="2 3">
    <name type="scientific">Diplodia seriata splipalmivirus 1</name>
    <dbReference type="NCBI Taxonomy" id="2932870"/>
    <lineage>
        <taxon>Viruses</taxon>
        <taxon>Riboviria</taxon>
        <taxon>Orthornavirae</taxon>
        <taxon>Lenarviricota</taxon>
        <taxon>Amabiliviricetes</taxon>
        <taxon>Wolframvirales</taxon>
        <taxon>Splipalmiviridae</taxon>
        <taxon>Divipalmivirus</taxon>
        <taxon>Divipalmivirus diplodiae</taxon>
    </lineage>
</organism>
<evidence type="ECO:0000256" key="1">
    <source>
        <dbReference type="SAM" id="MobiDB-lite"/>
    </source>
</evidence>
<accession>A0A8T9JJ17</accession>
<reference evidence="3" key="1">
    <citation type="submission" date="2022-02" db="EMBL/GenBank/DDBJ databases">
        <title>Mycovirus hunting revealed the presence of diverse viruses in a single isolate of phytopathogenic fungus Diplodia seriata from Pakistan.</title>
        <authorList>
            <person name="Khan H.A."/>
            <person name="Kondo H."/>
            <person name="Bhatti M.F."/>
            <person name="Suzuki N."/>
        </authorList>
    </citation>
    <scope>NUCLEOTIDE SEQUENCE [LARGE SCALE GENOMIC DNA]</scope>
</reference>
<proteinExistence type="predicted"/>
<evidence type="ECO:0000313" key="3">
    <source>
        <dbReference type="Proteomes" id="UP001253831"/>
    </source>
</evidence>
<keyword evidence="3" id="KW-1185">Reference proteome</keyword>